<evidence type="ECO:0000313" key="3">
    <source>
        <dbReference type="Proteomes" id="UP000655044"/>
    </source>
</evidence>
<organism evidence="2 3">
    <name type="scientific">Planobispora rosea</name>
    <dbReference type="NCBI Taxonomy" id="35762"/>
    <lineage>
        <taxon>Bacteria</taxon>
        <taxon>Bacillati</taxon>
        <taxon>Actinomycetota</taxon>
        <taxon>Actinomycetes</taxon>
        <taxon>Streptosporangiales</taxon>
        <taxon>Streptosporangiaceae</taxon>
        <taxon>Planobispora</taxon>
    </lineage>
</organism>
<dbReference type="Proteomes" id="UP000655044">
    <property type="component" value="Unassembled WGS sequence"/>
</dbReference>
<proteinExistence type="predicted"/>
<gene>
    <name evidence="2" type="ORF">Pro02_64430</name>
</gene>
<keyword evidence="3" id="KW-1185">Reference proteome</keyword>
<evidence type="ECO:0000256" key="1">
    <source>
        <dbReference type="SAM" id="MobiDB-lite"/>
    </source>
</evidence>
<dbReference type="AlphaFoldDB" id="A0A8J3S792"/>
<dbReference type="RefSeq" id="WP_068921422.1">
    <property type="nucleotide sequence ID" value="NZ_BMQP01000048.1"/>
</dbReference>
<dbReference type="EMBL" id="BOOI01000072">
    <property type="protein sequence ID" value="GIH88035.1"/>
    <property type="molecule type" value="Genomic_DNA"/>
</dbReference>
<feature type="region of interest" description="Disordered" evidence="1">
    <location>
        <begin position="1"/>
        <end position="20"/>
    </location>
</feature>
<comment type="caution">
    <text evidence="2">The sequence shown here is derived from an EMBL/GenBank/DDBJ whole genome shotgun (WGS) entry which is preliminary data.</text>
</comment>
<accession>A0A8J3S792</accession>
<reference evidence="2" key="1">
    <citation type="submission" date="2021-01" db="EMBL/GenBank/DDBJ databases">
        <title>Whole genome shotgun sequence of Planobispora rosea NBRC 15558.</title>
        <authorList>
            <person name="Komaki H."/>
            <person name="Tamura T."/>
        </authorList>
    </citation>
    <scope>NUCLEOTIDE SEQUENCE</scope>
    <source>
        <strain evidence="2">NBRC 15558</strain>
    </source>
</reference>
<protein>
    <submittedName>
        <fullName evidence="2">Uncharacterized protein</fullName>
    </submittedName>
</protein>
<evidence type="ECO:0000313" key="2">
    <source>
        <dbReference type="EMBL" id="GIH88035.1"/>
    </source>
</evidence>
<name>A0A8J3S792_PLARO</name>
<sequence>MPFPDRAEPSSGDEEIPPEQLYETFYVKLSRSAGPMETERTVRSLASLPGVGEAFPVTPAG</sequence>